<comment type="caution">
    <text evidence="2">The sequence shown here is derived from an EMBL/GenBank/DDBJ whole genome shotgun (WGS) entry which is preliminary data.</text>
</comment>
<dbReference type="AlphaFoldDB" id="A0A2M9R402"/>
<evidence type="ECO:0000313" key="2">
    <source>
        <dbReference type="EMBL" id="PJR03606.1"/>
    </source>
</evidence>
<feature type="region of interest" description="Disordered" evidence="1">
    <location>
        <begin position="317"/>
        <end position="339"/>
    </location>
</feature>
<protein>
    <submittedName>
        <fullName evidence="2">Uncharacterized protein</fullName>
    </submittedName>
</protein>
<organism evidence="2 3">
    <name type="scientific">Avrilella dinanensis</name>
    <dbReference type="NCBI Taxonomy" id="2008672"/>
    <lineage>
        <taxon>Bacteria</taxon>
        <taxon>Pseudomonadati</taxon>
        <taxon>Bacteroidota</taxon>
        <taxon>Flavobacteriia</taxon>
        <taxon>Flavobacteriales</taxon>
        <taxon>Flavobacteriaceae</taxon>
        <taxon>Avrilella</taxon>
    </lineage>
</organism>
<keyword evidence="3" id="KW-1185">Reference proteome</keyword>
<dbReference type="OrthoDB" id="5726170at2"/>
<accession>A0A2M9R402</accession>
<dbReference type="EMBL" id="NIPO01000001">
    <property type="protein sequence ID" value="PJR03606.1"/>
    <property type="molecule type" value="Genomic_DNA"/>
</dbReference>
<name>A0A2M9R402_9FLAO</name>
<dbReference type="RefSeq" id="WP_100677174.1">
    <property type="nucleotide sequence ID" value="NZ_NIPO01000001.1"/>
</dbReference>
<evidence type="ECO:0000256" key="1">
    <source>
        <dbReference type="SAM" id="MobiDB-lite"/>
    </source>
</evidence>
<dbReference type="InterPro" id="IPR013320">
    <property type="entry name" value="ConA-like_dom_sf"/>
</dbReference>
<evidence type="ECO:0000313" key="3">
    <source>
        <dbReference type="Proteomes" id="UP000231960"/>
    </source>
</evidence>
<reference evidence="2 3" key="1">
    <citation type="submission" date="2017-06" db="EMBL/GenBank/DDBJ databases">
        <title>Description of Avrilella dinanensis gen. nov. sp. nov.</title>
        <authorList>
            <person name="Leyer C."/>
            <person name="Sassi M."/>
            <person name="Minet J."/>
            <person name="Kayal S."/>
            <person name="Cattoir V."/>
        </authorList>
    </citation>
    <scope>NUCLEOTIDE SEQUENCE [LARGE SCALE GENOMIC DNA]</scope>
    <source>
        <strain evidence="2 3">UR159</strain>
    </source>
</reference>
<dbReference type="GO" id="GO:0004553">
    <property type="term" value="F:hydrolase activity, hydrolyzing O-glycosyl compounds"/>
    <property type="evidence" value="ECO:0007669"/>
    <property type="project" value="UniProtKB-ARBA"/>
</dbReference>
<dbReference type="Proteomes" id="UP000231960">
    <property type="component" value="Unassembled WGS sequence"/>
</dbReference>
<dbReference type="Gene3D" id="2.60.120.200">
    <property type="match status" value="1"/>
</dbReference>
<proteinExistence type="predicted"/>
<feature type="compositionally biased region" description="Polar residues" evidence="1">
    <location>
        <begin position="317"/>
        <end position="330"/>
    </location>
</feature>
<gene>
    <name evidence="2" type="ORF">CDL10_03040</name>
</gene>
<dbReference type="GO" id="GO:0005975">
    <property type="term" value="P:carbohydrate metabolic process"/>
    <property type="evidence" value="ECO:0007669"/>
    <property type="project" value="UniProtKB-ARBA"/>
</dbReference>
<dbReference type="SUPFAM" id="SSF49899">
    <property type="entry name" value="Concanavalin A-like lectins/glucanases"/>
    <property type="match status" value="1"/>
</dbReference>
<sequence length="520" mass="55339">MKNLVKIVKKGYCNTIFAVLIAFLFNSVSLYAQDITRFPYNISFRSTIQPTGIVRPNAGTNSAAFTNDGLRLTNTTSQFGAVALDGVSFNSTNGIEIEFEYSMFGGTTFDGSYGDGLSVFLYDASVPLNIGARGAGLGYSYNRTYSPTSARASGLSGGYLGIGLDEFGNFKGRRYQGDSRVNGINMSWATNSHITLRGAMHPTGLSGGGIRGVGFSGYPVLITRSTKHASSGNLGAVLNATGGGYSALTSIGSGNAFDLRPGSLATTEGAANYRKAFITLLPHIDGGFRVTVRIQHGTTITTVIDNYHYRTSFTYTENANGNTSGSTEQSGGPYAESTHTLNASVPDSFKIGFAASTGGASQTHIIRDLEVSIPYLPEMEDDEMSMCVNYHPSVTIQPFVNDIVYNGALTGTPEGGNTNTYIDFNSFRFENELGNQVGTSTSYTQPNVGTWTYNSSNGQVVFTPVKGYTGIASVNYSIKGFNTNGGPFGQDIYRSATTTIKVDVKFCNTISNPSLPSGKQ</sequence>